<feature type="domain" description="C2H2-type" evidence="20">
    <location>
        <begin position="346"/>
        <end position="369"/>
    </location>
</feature>
<dbReference type="PROSITE" id="PS00028">
    <property type="entry name" value="ZINC_FINGER_C2H2_1"/>
    <property type="match status" value="1"/>
</dbReference>
<dbReference type="PANTHER" id="PTHR10122">
    <property type="entry name" value="CYTOCHROME C OXIDASE SUBUNIT 5B, MITOCHONDRIAL"/>
    <property type="match status" value="1"/>
</dbReference>
<keyword evidence="22" id="KW-1185">Reference proteome</keyword>
<keyword evidence="12 17" id="KW-0539">Nucleus</keyword>
<evidence type="ECO:0000256" key="13">
    <source>
        <dbReference type="ARBA" id="ARBA00031366"/>
    </source>
</evidence>
<evidence type="ECO:0000256" key="8">
    <source>
        <dbReference type="ARBA" id="ARBA00023125"/>
    </source>
</evidence>
<evidence type="ECO:0000313" key="21">
    <source>
        <dbReference type="EMBL" id="KAF4465025.1"/>
    </source>
</evidence>
<evidence type="ECO:0000256" key="14">
    <source>
        <dbReference type="ARBA" id="ARBA00070613"/>
    </source>
</evidence>
<evidence type="ECO:0000256" key="3">
    <source>
        <dbReference type="ARBA" id="ARBA00010292"/>
    </source>
</evidence>
<name>A0A8H4L8H0_9HYPO</name>
<feature type="compositionally biased region" description="Low complexity" evidence="18">
    <location>
        <begin position="947"/>
        <end position="963"/>
    </location>
</feature>
<feature type="compositionally biased region" description="Polar residues" evidence="18">
    <location>
        <begin position="56"/>
        <end position="65"/>
    </location>
</feature>
<dbReference type="Gene3D" id="1.10.10.60">
    <property type="entry name" value="Homeodomain-like"/>
    <property type="match status" value="1"/>
</dbReference>
<feature type="compositionally biased region" description="Polar residues" evidence="18">
    <location>
        <begin position="936"/>
        <end position="945"/>
    </location>
</feature>
<evidence type="ECO:0000256" key="4">
    <source>
        <dbReference type="ARBA" id="ARBA00022723"/>
    </source>
</evidence>
<evidence type="ECO:0000256" key="9">
    <source>
        <dbReference type="ARBA" id="ARBA00023128"/>
    </source>
</evidence>
<comment type="subcellular location">
    <subcellularLocation>
        <location evidence="1">Mitochondrion inner membrane</location>
        <topology evidence="1">Peripheral membrane protein</topology>
        <orientation evidence="1">Matrix side</orientation>
    </subcellularLocation>
    <subcellularLocation>
        <location evidence="17">Nucleus</location>
    </subcellularLocation>
</comment>
<dbReference type="GO" id="GO:0006355">
    <property type="term" value="P:regulation of DNA-templated transcription"/>
    <property type="evidence" value="ECO:0007669"/>
    <property type="project" value="InterPro"/>
</dbReference>
<proteinExistence type="inferred from homology"/>
<evidence type="ECO:0000256" key="18">
    <source>
        <dbReference type="SAM" id="MobiDB-lite"/>
    </source>
</evidence>
<feature type="region of interest" description="Disordered" evidence="18">
    <location>
        <begin position="29"/>
        <end position="65"/>
    </location>
</feature>
<dbReference type="PROSITE" id="PS50157">
    <property type="entry name" value="ZINC_FINGER_C2H2_2"/>
    <property type="match status" value="1"/>
</dbReference>
<organism evidence="21 22">
    <name type="scientific">Fusarium albosuccineum</name>
    <dbReference type="NCBI Taxonomy" id="1237068"/>
    <lineage>
        <taxon>Eukaryota</taxon>
        <taxon>Fungi</taxon>
        <taxon>Dikarya</taxon>
        <taxon>Ascomycota</taxon>
        <taxon>Pezizomycotina</taxon>
        <taxon>Sordariomycetes</taxon>
        <taxon>Hypocreomycetidae</taxon>
        <taxon>Hypocreales</taxon>
        <taxon>Nectriaceae</taxon>
        <taxon>Fusarium</taxon>
        <taxon>Fusarium decemcellulare species complex</taxon>
    </lineage>
</organism>
<feature type="region of interest" description="Disordered" evidence="18">
    <location>
        <begin position="191"/>
        <end position="226"/>
    </location>
</feature>
<dbReference type="Proteomes" id="UP000554235">
    <property type="component" value="Unassembled WGS sequence"/>
</dbReference>
<dbReference type="AlphaFoldDB" id="A0A8H4L8H0"/>
<dbReference type="InterPro" id="IPR002124">
    <property type="entry name" value="Cyt_c_oxidase_su5b"/>
</dbReference>
<evidence type="ECO:0000256" key="7">
    <source>
        <dbReference type="ARBA" id="ARBA00022946"/>
    </source>
</evidence>
<dbReference type="FunFam" id="2.60.11.10:FF:000003">
    <property type="entry name" value="Cytochrome c oxidase subunit IV"/>
    <property type="match status" value="1"/>
</dbReference>
<dbReference type="SMART" id="SM00355">
    <property type="entry name" value="ZnF_C2H2"/>
    <property type="match status" value="3"/>
</dbReference>
<dbReference type="SMART" id="SM00389">
    <property type="entry name" value="HOX"/>
    <property type="match status" value="1"/>
</dbReference>
<feature type="binding site" evidence="15">
    <location>
        <position position="1129"/>
    </location>
    <ligand>
        <name>Zn(2+)</name>
        <dbReference type="ChEBI" id="CHEBI:29105"/>
    </ligand>
</feature>
<keyword evidence="8 17" id="KW-0238">DNA-binding</keyword>
<dbReference type="Pfam" id="PF05920">
    <property type="entry name" value="Homeobox_KN"/>
    <property type="match status" value="1"/>
</dbReference>
<evidence type="ECO:0000256" key="2">
    <source>
        <dbReference type="ARBA" id="ARBA00004673"/>
    </source>
</evidence>
<dbReference type="OrthoDB" id="10056939at2759"/>
<evidence type="ECO:0000256" key="11">
    <source>
        <dbReference type="ARBA" id="ARBA00023155"/>
    </source>
</evidence>
<feature type="region of interest" description="Disordered" evidence="18">
    <location>
        <begin position="916"/>
        <end position="963"/>
    </location>
</feature>
<dbReference type="CDD" id="cd00924">
    <property type="entry name" value="Cyt_c_Oxidase_Vb"/>
    <property type="match status" value="1"/>
</dbReference>
<evidence type="ECO:0000256" key="15">
    <source>
        <dbReference type="PIRSR" id="PIRSR602124-2"/>
    </source>
</evidence>
<comment type="similarity">
    <text evidence="3">Belongs to the cytochrome c oxidase subunit 5B family.</text>
</comment>
<evidence type="ECO:0000256" key="12">
    <source>
        <dbReference type="ARBA" id="ARBA00023242"/>
    </source>
</evidence>
<feature type="binding site" evidence="15">
    <location>
        <position position="1132"/>
    </location>
    <ligand>
        <name>Zn(2+)</name>
        <dbReference type="ChEBI" id="CHEBI:29105"/>
    </ligand>
</feature>
<dbReference type="GO" id="GO:0008270">
    <property type="term" value="F:zinc ion binding"/>
    <property type="evidence" value="ECO:0007669"/>
    <property type="project" value="UniProtKB-KW"/>
</dbReference>
<accession>A0A8H4L8H0</accession>
<feature type="DNA-binding region" description="Homeobox" evidence="17">
    <location>
        <begin position="139"/>
        <end position="201"/>
    </location>
</feature>
<keyword evidence="4 15" id="KW-0479">Metal-binding</keyword>
<gene>
    <name evidence="21" type="ORF">FALBO_8150</name>
</gene>
<dbReference type="PROSITE" id="PS51359">
    <property type="entry name" value="COX5B_2"/>
    <property type="match status" value="1"/>
</dbReference>
<dbReference type="InterPro" id="IPR013087">
    <property type="entry name" value="Znf_C2H2_type"/>
</dbReference>
<dbReference type="PROSITE" id="PS50071">
    <property type="entry name" value="HOMEOBOX_2"/>
    <property type="match status" value="1"/>
</dbReference>
<feature type="compositionally biased region" description="Low complexity" evidence="18">
    <location>
        <begin position="298"/>
        <end position="308"/>
    </location>
</feature>
<dbReference type="CDD" id="cd00086">
    <property type="entry name" value="homeodomain"/>
    <property type="match status" value="1"/>
</dbReference>
<dbReference type="GO" id="GO:0005634">
    <property type="term" value="C:nucleus"/>
    <property type="evidence" value="ECO:0007669"/>
    <property type="project" value="UniProtKB-SubCell"/>
</dbReference>
<dbReference type="GO" id="GO:0045277">
    <property type="term" value="C:respiratory chain complex IV"/>
    <property type="evidence" value="ECO:0007669"/>
    <property type="project" value="InterPro"/>
</dbReference>
<feature type="region of interest" description="Disordered" evidence="18">
    <location>
        <begin position="298"/>
        <end position="329"/>
    </location>
</feature>
<reference evidence="21 22" key="1">
    <citation type="submission" date="2020-01" db="EMBL/GenBank/DDBJ databases">
        <title>Identification and distribution of gene clusters putatively required for synthesis of sphingolipid metabolism inhibitors in phylogenetically diverse species of the filamentous fungus Fusarium.</title>
        <authorList>
            <person name="Kim H.-S."/>
            <person name="Busman M."/>
            <person name="Brown D.W."/>
            <person name="Divon H."/>
            <person name="Uhlig S."/>
            <person name="Proctor R.H."/>
        </authorList>
    </citation>
    <scope>NUCLEOTIDE SEQUENCE [LARGE SCALE GENOMIC DNA]</scope>
    <source>
        <strain evidence="21 22">NRRL 20459</strain>
    </source>
</reference>
<dbReference type="Gene3D" id="2.60.11.10">
    <property type="entry name" value="Cytochrome c oxidase, subunit Vb"/>
    <property type="match status" value="1"/>
</dbReference>
<evidence type="ECO:0000313" key="22">
    <source>
        <dbReference type="Proteomes" id="UP000554235"/>
    </source>
</evidence>
<feature type="binding site" evidence="15">
    <location>
        <position position="1105"/>
    </location>
    <ligand>
        <name>Zn(2+)</name>
        <dbReference type="ChEBI" id="CHEBI:29105"/>
    </ligand>
</feature>
<evidence type="ECO:0000256" key="16">
    <source>
        <dbReference type="PROSITE-ProRule" id="PRU00042"/>
    </source>
</evidence>
<dbReference type="EMBL" id="JAADYS010001108">
    <property type="protein sequence ID" value="KAF4465025.1"/>
    <property type="molecule type" value="Genomic_DNA"/>
</dbReference>
<evidence type="ECO:0000259" key="20">
    <source>
        <dbReference type="PROSITE" id="PS50157"/>
    </source>
</evidence>
<feature type="compositionally biased region" description="Polar residues" evidence="18">
    <location>
        <begin position="199"/>
        <end position="214"/>
    </location>
</feature>
<keyword evidence="9" id="KW-0496">Mitochondrion</keyword>
<keyword evidence="11 17" id="KW-0371">Homeobox</keyword>
<dbReference type="InterPro" id="IPR009057">
    <property type="entry name" value="Homeodomain-like_sf"/>
</dbReference>
<comment type="pathway">
    <text evidence="2">Energy metabolism; oxidative phosphorylation.</text>
</comment>
<keyword evidence="16" id="KW-0863">Zinc-finger</keyword>
<dbReference type="GO" id="GO:0006123">
    <property type="term" value="P:mitochondrial electron transport, cytochrome c to oxygen"/>
    <property type="evidence" value="ECO:0007669"/>
    <property type="project" value="InterPro"/>
</dbReference>
<dbReference type="PANTHER" id="PTHR10122:SF0">
    <property type="entry name" value="CYTOCHROME C OXIDASE SUBUNIT 5B, ISOFORM A-RELATED"/>
    <property type="match status" value="1"/>
</dbReference>
<dbReference type="SUPFAM" id="SSF57802">
    <property type="entry name" value="Rubredoxin-like"/>
    <property type="match status" value="1"/>
</dbReference>
<dbReference type="InterPro" id="IPR036972">
    <property type="entry name" value="Cyt_c_oxidase_su5b_sf"/>
</dbReference>
<evidence type="ECO:0000256" key="5">
    <source>
        <dbReference type="ARBA" id="ARBA00022792"/>
    </source>
</evidence>
<keyword evidence="10" id="KW-0472">Membrane</keyword>
<evidence type="ECO:0000259" key="19">
    <source>
        <dbReference type="PROSITE" id="PS50071"/>
    </source>
</evidence>
<dbReference type="Pfam" id="PF01215">
    <property type="entry name" value="COX5B"/>
    <property type="match status" value="1"/>
</dbReference>
<feature type="binding site" evidence="15">
    <location>
        <position position="1113"/>
    </location>
    <ligand>
        <name>Zn(2+)</name>
        <dbReference type="ChEBI" id="CHEBI:29105"/>
    </ligand>
</feature>
<dbReference type="GO" id="GO:0003677">
    <property type="term" value="F:DNA binding"/>
    <property type="evidence" value="ECO:0007669"/>
    <property type="project" value="UniProtKB-UniRule"/>
</dbReference>
<dbReference type="InterPro" id="IPR008422">
    <property type="entry name" value="KN_HD"/>
</dbReference>
<feature type="compositionally biased region" description="Basic residues" evidence="18">
    <location>
        <begin position="320"/>
        <end position="329"/>
    </location>
</feature>
<sequence length="1172" mass="130578">MASKDPSADDLNLGLWSFDLMDADFNLLSPNDPVDDSSPGQVPPHTQEPSEDGWWLSTQNDSDAAAPTLQQPALFNDSGATLNEFVPMLSPAADDLTCPISDVFPPSLEPNIDLLPPSSGLTAVDHLRYGPDLTQAATPPKIGTRFTRDSLRILKSWLAAHSNDPYPNEAAKKRLQTQTGLTKTQVSNWLANARRRSKNSVSRTASPQQIDQTKPITIPPRPPTPVVRNDSALLNPLERWVESPPEHEPASATAIARAVASNSSFVEDSASQHSLDAYGYPYETPSVGSVDTSLSSGGSFSSANSYGSQRSNNAFEPLRHARSRRRKRAFKRNGLKTPLSTAGKTFQCTFCTETFGRKYDWQRHENSLHLPLERWICAPNGPRSPDPTNNNLESCVFCGLVNPSDQHVDDHQYSACQERSVEQRTFNRKDHLRQHLRLFHDVSYSDWCMRHWRVPTPDIRSRCGFCNLSMTTWEERADHLVNHFKLGKTMADWEGDWGFERSILQIVENAIPPYIIETERHTPFPFQGSRAPAETPRSAYELIKLELAYYMQKYFDNYAKLPTIESMQFESCRIILASETGIHREGQGPVSWLRDVIVSDQELLQKARSGPIRSPMESRLASMKINGKKDPFEQCDFEIQLRDFVRAQDTQDRITDHELQEEACRIVVRVEKVSLTPSDFIATWLIRLINSSADWLLGFRQRMNIPRNEDVESSKGTKPPSTIHDYLRSSLSGTTQAENATGADAELADVPGQDQDHSSPSGTTSVPRTQTEADFWLSAFNSFSAPMKHAPVQTAMALRPSSTPQEAKDSDVGTSDVMHGIDDQQSLLGARAIMMKTNGFFLGGPNFYRWIGEELHRWVVATMSPHNPAQHVPTDEEIQHYARWIAYNDGDPLNQTIADNPYWLVRFKRDAGIAESNVSNEEAGSGDGDGGEDFSMINTPSSQIPRQHLSQPIPSHPQSSSLSPAQTITTTMFLQRSAMAAARRAAVTPVIARTFTSSVVRREASKPSTPNDQAAALAGTAEKKVGSYKTLKGVKGESDLFGPGATPGSVPTDLEQATGLERLEILGKMEGVDIFDMRPLDASRLGTMKDPILVRSAGEEQFAGCTGFPADSHQVHWLGITRDRPIERCPECGSVYKMDYVGPEDDHHHHHPPEFEEPKTFADYIKPEYRYR</sequence>
<evidence type="ECO:0000256" key="17">
    <source>
        <dbReference type="PROSITE-ProRule" id="PRU00108"/>
    </source>
</evidence>
<protein>
    <recommendedName>
        <fullName evidence="14">Cytochrome c oxidase subunit 4, mitochondrial</fullName>
    </recommendedName>
    <alternativeName>
        <fullName evidence="13">Cytochrome c oxidase polypeptide IV</fullName>
    </alternativeName>
</protein>
<comment type="caution">
    <text evidence="21">The sequence shown here is derived from an EMBL/GenBank/DDBJ whole genome shotgun (WGS) entry which is preliminary data.</text>
</comment>
<evidence type="ECO:0000256" key="6">
    <source>
        <dbReference type="ARBA" id="ARBA00022833"/>
    </source>
</evidence>
<dbReference type="Gene3D" id="3.30.160.60">
    <property type="entry name" value="Classic Zinc Finger"/>
    <property type="match status" value="1"/>
</dbReference>
<dbReference type="GO" id="GO:0005743">
    <property type="term" value="C:mitochondrial inner membrane"/>
    <property type="evidence" value="ECO:0007669"/>
    <property type="project" value="UniProtKB-SubCell"/>
</dbReference>
<feature type="domain" description="Homeobox" evidence="19">
    <location>
        <begin position="137"/>
        <end position="200"/>
    </location>
</feature>
<evidence type="ECO:0000256" key="10">
    <source>
        <dbReference type="ARBA" id="ARBA00023136"/>
    </source>
</evidence>
<dbReference type="InterPro" id="IPR001356">
    <property type="entry name" value="HD"/>
</dbReference>
<keyword evidence="5" id="KW-0999">Mitochondrion inner membrane</keyword>
<evidence type="ECO:0000256" key="1">
    <source>
        <dbReference type="ARBA" id="ARBA00004443"/>
    </source>
</evidence>
<keyword evidence="6 15" id="KW-0862">Zinc</keyword>
<keyword evidence="7" id="KW-0809">Transit peptide</keyword>
<dbReference type="SUPFAM" id="SSF46689">
    <property type="entry name" value="Homeodomain-like"/>
    <property type="match status" value="1"/>
</dbReference>